<protein>
    <submittedName>
        <fullName evidence="4">BnaA04g05460D protein</fullName>
    </submittedName>
</protein>
<dbReference type="Gene3D" id="3.50.50.60">
    <property type="entry name" value="FAD/NAD(P)-binding domain"/>
    <property type="match status" value="1"/>
</dbReference>
<evidence type="ECO:0000313" key="4">
    <source>
        <dbReference type="EMBL" id="CDY23213.1"/>
    </source>
</evidence>
<dbReference type="EMBL" id="LK032141">
    <property type="protein sequence ID" value="CDY23213.1"/>
    <property type="molecule type" value="Genomic_DNA"/>
</dbReference>
<keyword evidence="3" id="KW-0274">FAD</keyword>
<organism evidence="4 5">
    <name type="scientific">Brassica napus</name>
    <name type="common">Rape</name>
    <dbReference type="NCBI Taxonomy" id="3708"/>
    <lineage>
        <taxon>Eukaryota</taxon>
        <taxon>Viridiplantae</taxon>
        <taxon>Streptophyta</taxon>
        <taxon>Embryophyta</taxon>
        <taxon>Tracheophyta</taxon>
        <taxon>Spermatophyta</taxon>
        <taxon>Magnoliopsida</taxon>
        <taxon>eudicotyledons</taxon>
        <taxon>Gunneridae</taxon>
        <taxon>Pentapetalae</taxon>
        <taxon>rosids</taxon>
        <taxon>malvids</taxon>
        <taxon>Brassicales</taxon>
        <taxon>Brassicaceae</taxon>
        <taxon>Brassiceae</taxon>
        <taxon>Brassica</taxon>
    </lineage>
</organism>
<comment type="cofactor">
    <cofactor evidence="1">
        <name>FAD</name>
        <dbReference type="ChEBI" id="CHEBI:57692"/>
    </cofactor>
</comment>
<dbReference type="STRING" id="3708.A0A078GF13"/>
<gene>
    <name evidence="4" type="primary">BnaA04g05460D</name>
    <name evidence="4" type="ORF">GSBRNA2T00021755001</name>
</gene>
<proteinExistence type="predicted"/>
<name>A0A078GF13_BRANA</name>
<dbReference type="PaxDb" id="3708-A0A078GF13"/>
<evidence type="ECO:0000256" key="1">
    <source>
        <dbReference type="ARBA" id="ARBA00001974"/>
    </source>
</evidence>
<evidence type="ECO:0000313" key="5">
    <source>
        <dbReference type="Proteomes" id="UP000028999"/>
    </source>
</evidence>
<dbReference type="PANTHER" id="PTHR45968:SF2">
    <property type="entry name" value="(R)-MANDELONITRILE LYASE-LIKE"/>
    <property type="match status" value="1"/>
</dbReference>
<keyword evidence="2" id="KW-0285">Flavoprotein</keyword>
<dbReference type="Proteomes" id="UP000028999">
    <property type="component" value="Unassembled WGS sequence"/>
</dbReference>
<dbReference type="Gramene" id="CDY23213">
    <property type="protein sequence ID" value="CDY23213"/>
    <property type="gene ID" value="GSBRNA2T00021755001"/>
</dbReference>
<dbReference type="Pfam" id="PF13450">
    <property type="entry name" value="NAD_binding_8"/>
    <property type="match status" value="1"/>
</dbReference>
<dbReference type="InterPro" id="IPR051871">
    <property type="entry name" value="GMC_Oxidoreductase-Related"/>
</dbReference>
<accession>A0A078GF13</accession>
<dbReference type="SUPFAM" id="SSF51905">
    <property type="entry name" value="FAD/NAD(P)-binding domain"/>
    <property type="match status" value="1"/>
</dbReference>
<sequence>MRFVTNATDLASEDYYDYIIVGGGTAGCPLAATLSQSFRVLLLERGGFPFDSPAQSFQCDQRWVLQQS</sequence>
<dbReference type="AlphaFoldDB" id="A0A078GF13"/>
<evidence type="ECO:0000256" key="2">
    <source>
        <dbReference type="ARBA" id="ARBA00022630"/>
    </source>
</evidence>
<dbReference type="PROSITE" id="PS51257">
    <property type="entry name" value="PROKAR_LIPOPROTEIN"/>
    <property type="match status" value="1"/>
</dbReference>
<dbReference type="PANTHER" id="PTHR45968">
    <property type="entry name" value="OSJNBA0019K04.7 PROTEIN"/>
    <property type="match status" value="1"/>
</dbReference>
<dbReference type="OMA" id="CDQRWVL"/>
<evidence type="ECO:0000256" key="3">
    <source>
        <dbReference type="ARBA" id="ARBA00022827"/>
    </source>
</evidence>
<keyword evidence="5" id="KW-1185">Reference proteome</keyword>
<reference evidence="4 5" key="1">
    <citation type="journal article" date="2014" name="Science">
        <title>Plant genetics. Early allopolyploid evolution in the post-Neolithic Brassica napus oilseed genome.</title>
        <authorList>
            <person name="Chalhoub B."/>
            <person name="Denoeud F."/>
            <person name="Liu S."/>
            <person name="Parkin I.A."/>
            <person name="Tang H."/>
            <person name="Wang X."/>
            <person name="Chiquet J."/>
            <person name="Belcram H."/>
            <person name="Tong C."/>
            <person name="Samans B."/>
            <person name="Correa M."/>
            <person name="Da Silva C."/>
            <person name="Just J."/>
            <person name="Falentin C."/>
            <person name="Koh C.S."/>
            <person name="Le Clainche I."/>
            <person name="Bernard M."/>
            <person name="Bento P."/>
            <person name="Noel B."/>
            <person name="Labadie K."/>
            <person name="Alberti A."/>
            <person name="Charles M."/>
            <person name="Arnaud D."/>
            <person name="Guo H."/>
            <person name="Daviaud C."/>
            <person name="Alamery S."/>
            <person name="Jabbari K."/>
            <person name="Zhao M."/>
            <person name="Edger P.P."/>
            <person name="Chelaifa H."/>
            <person name="Tack D."/>
            <person name="Lassalle G."/>
            <person name="Mestiri I."/>
            <person name="Schnel N."/>
            <person name="Le Paslier M.C."/>
            <person name="Fan G."/>
            <person name="Renault V."/>
            <person name="Bayer P.E."/>
            <person name="Golicz A.A."/>
            <person name="Manoli S."/>
            <person name="Lee T.H."/>
            <person name="Thi V.H."/>
            <person name="Chalabi S."/>
            <person name="Hu Q."/>
            <person name="Fan C."/>
            <person name="Tollenaere R."/>
            <person name="Lu Y."/>
            <person name="Battail C."/>
            <person name="Shen J."/>
            <person name="Sidebottom C.H."/>
            <person name="Wang X."/>
            <person name="Canaguier A."/>
            <person name="Chauveau A."/>
            <person name="Berard A."/>
            <person name="Deniot G."/>
            <person name="Guan M."/>
            <person name="Liu Z."/>
            <person name="Sun F."/>
            <person name="Lim Y.P."/>
            <person name="Lyons E."/>
            <person name="Town C.D."/>
            <person name="Bancroft I."/>
            <person name="Wang X."/>
            <person name="Meng J."/>
            <person name="Ma J."/>
            <person name="Pires J.C."/>
            <person name="King G.J."/>
            <person name="Brunel D."/>
            <person name="Delourme R."/>
            <person name="Renard M."/>
            <person name="Aury J.M."/>
            <person name="Adams K.L."/>
            <person name="Batley J."/>
            <person name="Snowdon R.J."/>
            <person name="Tost J."/>
            <person name="Edwards D."/>
            <person name="Zhou Y."/>
            <person name="Hua W."/>
            <person name="Sharpe A.G."/>
            <person name="Paterson A.H."/>
            <person name="Guan C."/>
            <person name="Wincker P."/>
        </authorList>
    </citation>
    <scope>NUCLEOTIDE SEQUENCE [LARGE SCALE GENOMIC DNA]</scope>
    <source>
        <strain evidence="5">cv. Darmor-bzh</strain>
    </source>
</reference>
<dbReference type="InterPro" id="IPR036188">
    <property type="entry name" value="FAD/NAD-bd_sf"/>
</dbReference>